<proteinExistence type="predicted"/>
<sequence>MYYKKRKMIISLIITILLVLTLVPKTFYLKDGGTIRHEAMLYQIINWHAMRGVRNTYYIGLEVKVLGITIYNDAKEIERK</sequence>
<accession>D1AHC7</accession>
<dbReference type="RefSeq" id="WP_012860757.1">
    <property type="nucleotide sequence ID" value="NC_013517.1"/>
</dbReference>
<gene>
    <name evidence="1" type="ordered locus">Sterm_1295</name>
</gene>
<keyword evidence="2" id="KW-1185">Reference proteome</keyword>
<evidence type="ECO:0000313" key="1">
    <source>
        <dbReference type="EMBL" id="ACZ08161.1"/>
    </source>
</evidence>
<dbReference type="EMBL" id="CP001739">
    <property type="protein sequence ID" value="ACZ08161.1"/>
    <property type="molecule type" value="Genomic_DNA"/>
</dbReference>
<name>D1AHC7_SEBTE</name>
<dbReference type="AlphaFoldDB" id="D1AHC7"/>
<reference evidence="2" key="1">
    <citation type="submission" date="2009-09" db="EMBL/GenBank/DDBJ databases">
        <title>The complete chromosome of Sebaldella termitidis ATCC 33386.</title>
        <authorList>
            <consortium name="US DOE Joint Genome Institute (JGI-PGF)"/>
            <person name="Lucas S."/>
            <person name="Copeland A."/>
            <person name="Lapidus A."/>
            <person name="Glavina del Rio T."/>
            <person name="Dalin E."/>
            <person name="Tice H."/>
            <person name="Bruce D."/>
            <person name="Goodwin L."/>
            <person name="Pitluck S."/>
            <person name="Kyrpides N."/>
            <person name="Mavromatis K."/>
            <person name="Ivanova N."/>
            <person name="Mikhailova N."/>
            <person name="Sims D."/>
            <person name="Meincke L."/>
            <person name="Brettin T."/>
            <person name="Detter J.C."/>
            <person name="Han C."/>
            <person name="Larimer F."/>
            <person name="Land M."/>
            <person name="Hauser L."/>
            <person name="Markowitz V."/>
            <person name="Cheng J.F."/>
            <person name="Hugenholtz P."/>
            <person name="Woyke T."/>
            <person name="Wu D."/>
            <person name="Eisen J.A."/>
        </authorList>
    </citation>
    <scope>NUCLEOTIDE SEQUENCE [LARGE SCALE GENOMIC DNA]</scope>
    <source>
        <strain evidence="2">ATCC 33386 / NCTC 11300</strain>
    </source>
</reference>
<organism evidence="1 2">
    <name type="scientific">Sebaldella termitidis (strain ATCC 33386 / NCTC 11300)</name>
    <dbReference type="NCBI Taxonomy" id="526218"/>
    <lineage>
        <taxon>Bacteria</taxon>
        <taxon>Fusobacteriati</taxon>
        <taxon>Fusobacteriota</taxon>
        <taxon>Fusobacteriia</taxon>
        <taxon>Fusobacteriales</taxon>
        <taxon>Leptotrichiaceae</taxon>
        <taxon>Sebaldella</taxon>
    </lineage>
</organism>
<dbReference type="Proteomes" id="UP000000845">
    <property type="component" value="Chromosome"/>
</dbReference>
<protein>
    <submittedName>
        <fullName evidence="1">Uncharacterized protein</fullName>
    </submittedName>
</protein>
<dbReference type="HOGENOM" id="CLU_184385_0_0_0"/>
<dbReference type="KEGG" id="str:Sterm_1295"/>
<evidence type="ECO:0000313" key="2">
    <source>
        <dbReference type="Proteomes" id="UP000000845"/>
    </source>
</evidence>
<reference evidence="1 2" key="2">
    <citation type="journal article" date="2010" name="Stand. Genomic Sci.">
        <title>Complete genome sequence of Sebaldella termitidis type strain (NCTC 11300).</title>
        <authorList>
            <person name="Harmon-Smith M."/>
            <person name="Celia L."/>
            <person name="Chertkov O."/>
            <person name="Lapidus A."/>
            <person name="Copeland A."/>
            <person name="Glavina Del Rio T."/>
            <person name="Nolan M."/>
            <person name="Lucas S."/>
            <person name="Tice H."/>
            <person name="Cheng J.F."/>
            <person name="Han C."/>
            <person name="Detter J.C."/>
            <person name="Bruce D."/>
            <person name="Goodwin L."/>
            <person name="Pitluck S."/>
            <person name="Pati A."/>
            <person name="Liolios K."/>
            <person name="Ivanova N."/>
            <person name="Mavromatis K."/>
            <person name="Mikhailova N."/>
            <person name="Chen A."/>
            <person name="Palaniappan K."/>
            <person name="Land M."/>
            <person name="Hauser L."/>
            <person name="Chang Y.J."/>
            <person name="Jeffries C.D."/>
            <person name="Brettin T."/>
            <person name="Goker M."/>
            <person name="Beck B."/>
            <person name="Bristow J."/>
            <person name="Eisen J.A."/>
            <person name="Markowitz V."/>
            <person name="Hugenholtz P."/>
            <person name="Kyrpides N.C."/>
            <person name="Klenk H.P."/>
            <person name="Chen F."/>
        </authorList>
    </citation>
    <scope>NUCLEOTIDE SEQUENCE [LARGE SCALE GENOMIC DNA]</scope>
    <source>
        <strain evidence="2">ATCC 33386 / NCTC 11300</strain>
    </source>
</reference>